<feature type="transmembrane region" description="Helical" evidence="6">
    <location>
        <begin position="25"/>
        <end position="45"/>
    </location>
</feature>
<evidence type="ECO:0000256" key="6">
    <source>
        <dbReference type="SAM" id="Phobius"/>
    </source>
</evidence>
<dbReference type="RefSeq" id="WP_005671960.1">
    <property type="nucleotide sequence ID" value="NZ_CP146288.1"/>
</dbReference>
<gene>
    <name evidence="7" type="ORF">HMPREF0551_0193</name>
</gene>
<evidence type="ECO:0000256" key="1">
    <source>
        <dbReference type="ARBA" id="ARBA00004651"/>
    </source>
</evidence>
<keyword evidence="2" id="KW-1003">Cell membrane</keyword>
<protein>
    <submittedName>
        <fullName evidence="7">LrgA family protein</fullName>
    </submittedName>
</protein>
<dbReference type="eggNOG" id="COG1380">
    <property type="taxonomic scope" value="Bacteria"/>
</dbReference>
<sequence length="119" mass="13277">MLGAFTLLLAYQLVGEIITQVFHLHIPGPVIGMLLLFITLIFREGPSPELRETSRQLLQYLSMLFIPAGAGIMLHFGTLEREWLPILLGVLVGTPLVIAITAWLLQKLIGNRQNEETES</sequence>
<comment type="subcellular location">
    <subcellularLocation>
        <location evidence="1">Cell membrane</location>
        <topology evidence="1">Multi-pass membrane protein</topology>
    </subcellularLocation>
</comment>
<keyword evidence="5 6" id="KW-0472">Membrane</keyword>
<proteinExistence type="predicted"/>
<dbReference type="InterPro" id="IPR005538">
    <property type="entry name" value="LrgA/CidA"/>
</dbReference>
<keyword evidence="3 6" id="KW-0812">Transmembrane</keyword>
<name>E7RUM7_9BURK</name>
<accession>E7RUM7</accession>
<dbReference type="EMBL" id="AEQP01000001">
    <property type="protein sequence ID" value="EFV96010.1"/>
    <property type="molecule type" value="Genomic_DNA"/>
</dbReference>
<dbReference type="Proteomes" id="UP000011021">
    <property type="component" value="Unassembled WGS sequence"/>
</dbReference>
<evidence type="ECO:0000256" key="5">
    <source>
        <dbReference type="ARBA" id="ARBA00023136"/>
    </source>
</evidence>
<dbReference type="PANTHER" id="PTHR33931">
    <property type="entry name" value="HOLIN-LIKE PROTEIN CIDA-RELATED"/>
    <property type="match status" value="1"/>
</dbReference>
<dbReference type="GO" id="GO:0005886">
    <property type="term" value="C:plasma membrane"/>
    <property type="evidence" value="ECO:0007669"/>
    <property type="project" value="UniProtKB-SubCell"/>
</dbReference>
<feature type="transmembrane region" description="Helical" evidence="6">
    <location>
        <begin position="83"/>
        <end position="105"/>
    </location>
</feature>
<evidence type="ECO:0000256" key="4">
    <source>
        <dbReference type="ARBA" id="ARBA00022989"/>
    </source>
</evidence>
<keyword evidence="8" id="KW-1185">Reference proteome</keyword>
<evidence type="ECO:0000313" key="8">
    <source>
        <dbReference type="Proteomes" id="UP000011021"/>
    </source>
</evidence>
<evidence type="ECO:0000256" key="3">
    <source>
        <dbReference type="ARBA" id="ARBA00022692"/>
    </source>
</evidence>
<reference evidence="7 8" key="1">
    <citation type="submission" date="2010-12" db="EMBL/GenBank/DDBJ databases">
        <authorList>
            <person name="Muzny D."/>
            <person name="Qin X."/>
            <person name="Deng J."/>
            <person name="Jiang H."/>
            <person name="Liu Y."/>
            <person name="Qu J."/>
            <person name="Song X.-Z."/>
            <person name="Zhang L."/>
            <person name="Thornton R."/>
            <person name="Coyle M."/>
            <person name="Francisco L."/>
            <person name="Jackson L."/>
            <person name="Javaid M."/>
            <person name="Korchina V."/>
            <person name="Kovar C."/>
            <person name="Mata R."/>
            <person name="Mathew T."/>
            <person name="Ngo R."/>
            <person name="Nguyen L."/>
            <person name="Nguyen N."/>
            <person name="Okwuonu G."/>
            <person name="Ongeri F."/>
            <person name="Pham C."/>
            <person name="Simmons D."/>
            <person name="Wilczek-Boney K."/>
            <person name="Hale W."/>
            <person name="Jakkamsetti A."/>
            <person name="Pham P."/>
            <person name="Ruth R."/>
            <person name="San Lucas F."/>
            <person name="Warren J."/>
            <person name="Zhang J."/>
            <person name="Zhao Z."/>
            <person name="Zhou C."/>
            <person name="Zhu D."/>
            <person name="Lee S."/>
            <person name="Bess C."/>
            <person name="Blankenburg K."/>
            <person name="Forbes L."/>
            <person name="Fu Q."/>
            <person name="Gubbala S."/>
            <person name="Hirani K."/>
            <person name="Jayaseelan J.C."/>
            <person name="Lara F."/>
            <person name="Munidasa M."/>
            <person name="Palculict T."/>
            <person name="Patil S."/>
            <person name="Pu L.-L."/>
            <person name="Saada N."/>
            <person name="Tang L."/>
            <person name="Weissenberger G."/>
            <person name="Zhu Y."/>
            <person name="Hemphill L."/>
            <person name="Shang Y."/>
            <person name="Youmans B."/>
            <person name="Ayvaz T."/>
            <person name="Ross M."/>
            <person name="Santibanez J."/>
            <person name="Aqrawi P."/>
            <person name="Gross S."/>
            <person name="Joshi V."/>
            <person name="Fowler G."/>
            <person name="Nazareth L."/>
            <person name="Reid J."/>
            <person name="Worley K."/>
            <person name="Petrosino J."/>
            <person name="Highlander S."/>
            <person name="Gibbs R."/>
        </authorList>
    </citation>
    <scope>NUCLEOTIDE SEQUENCE [LARGE SCALE GENOMIC DNA]</scope>
    <source>
        <strain evidence="7 8">ATCC 51599</strain>
    </source>
</reference>
<dbReference type="AlphaFoldDB" id="E7RUM7"/>
<dbReference type="Pfam" id="PF03788">
    <property type="entry name" value="LrgA"/>
    <property type="match status" value="1"/>
</dbReference>
<evidence type="ECO:0000313" key="7">
    <source>
        <dbReference type="EMBL" id="EFV96010.1"/>
    </source>
</evidence>
<evidence type="ECO:0000256" key="2">
    <source>
        <dbReference type="ARBA" id="ARBA00022475"/>
    </source>
</evidence>
<organism evidence="7 8">
    <name type="scientific">Lautropia mirabilis ATCC 51599</name>
    <dbReference type="NCBI Taxonomy" id="887898"/>
    <lineage>
        <taxon>Bacteria</taxon>
        <taxon>Pseudomonadati</taxon>
        <taxon>Pseudomonadota</taxon>
        <taxon>Betaproteobacteria</taxon>
        <taxon>Burkholderiales</taxon>
        <taxon>Burkholderiaceae</taxon>
        <taxon>Lautropia</taxon>
    </lineage>
</organism>
<dbReference type="HOGENOM" id="CLU_113736_4_3_4"/>
<feature type="transmembrane region" description="Helical" evidence="6">
    <location>
        <begin position="57"/>
        <end position="77"/>
    </location>
</feature>
<dbReference type="PANTHER" id="PTHR33931:SF2">
    <property type="entry name" value="HOLIN-LIKE PROTEIN CIDA"/>
    <property type="match status" value="1"/>
</dbReference>
<comment type="caution">
    <text evidence="7">The sequence shown here is derived from an EMBL/GenBank/DDBJ whole genome shotgun (WGS) entry which is preliminary data.</text>
</comment>
<keyword evidence="4 6" id="KW-1133">Transmembrane helix</keyword>